<accession>A0A0E9RPM1</accession>
<dbReference type="EMBL" id="GBXM01078284">
    <property type="protein sequence ID" value="JAH30293.1"/>
    <property type="molecule type" value="Transcribed_RNA"/>
</dbReference>
<dbReference type="AlphaFoldDB" id="A0A0E9RPM1"/>
<reference evidence="1" key="2">
    <citation type="journal article" date="2015" name="Fish Shellfish Immunol.">
        <title>Early steps in the European eel (Anguilla anguilla)-Vibrio vulnificus interaction in the gills: Role of the RtxA13 toxin.</title>
        <authorList>
            <person name="Callol A."/>
            <person name="Pajuelo D."/>
            <person name="Ebbesson L."/>
            <person name="Teles M."/>
            <person name="MacKenzie S."/>
            <person name="Amaro C."/>
        </authorList>
    </citation>
    <scope>NUCLEOTIDE SEQUENCE</scope>
</reference>
<evidence type="ECO:0000313" key="1">
    <source>
        <dbReference type="EMBL" id="JAH30293.1"/>
    </source>
</evidence>
<proteinExistence type="predicted"/>
<name>A0A0E9RPM1_ANGAN</name>
<sequence>MVIHYHGMGLSVWLFTDHQQGAMWVGLRAP</sequence>
<reference evidence="1" key="1">
    <citation type="submission" date="2014-11" db="EMBL/GenBank/DDBJ databases">
        <authorList>
            <person name="Amaro Gonzalez C."/>
        </authorList>
    </citation>
    <scope>NUCLEOTIDE SEQUENCE</scope>
</reference>
<protein>
    <submittedName>
        <fullName evidence="1">Uncharacterized protein</fullName>
    </submittedName>
</protein>
<organism evidence="1">
    <name type="scientific">Anguilla anguilla</name>
    <name type="common">European freshwater eel</name>
    <name type="synonym">Muraena anguilla</name>
    <dbReference type="NCBI Taxonomy" id="7936"/>
    <lineage>
        <taxon>Eukaryota</taxon>
        <taxon>Metazoa</taxon>
        <taxon>Chordata</taxon>
        <taxon>Craniata</taxon>
        <taxon>Vertebrata</taxon>
        <taxon>Euteleostomi</taxon>
        <taxon>Actinopterygii</taxon>
        <taxon>Neopterygii</taxon>
        <taxon>Teleostei</taxon>
        <taxon>Anguilliformes</taxon>
        <taxon>Anguillidae</taxon>
        <taxon>Anguilla</taxon>
    </lineage>
</organism>